<proteinExistence type="predicted"/>
<organism evidence="2 3">
    <name type="scientific">Nyssa sinensis</name>
    <dbReference type="NCBI Taxonomy" id="561372"/>
    <lineage>
        <taxon>Eukaryota</taxon>
        <taxon>Viridiplantae</taxon>
        <taxon>Streptophyta</taxon>
        <taxon>Embryophyta</taxon>
        <taxon>Tracheophyta</taxon>
        <taxon>Spermatophyta</taxon>
        <taxon>Magnoliopsida</taxon>
        <taxon>eudicotyledons</taxon>
        <taxon>Gunneridae</taxon>
        <taxon>Pentapetalae</taxon>
        <taxon>asterids</taxon>
        <taxon>Cornales</taxon>
        <taxon>Nyssaceae</taxon>
        <taxon>Nyssa</taxon>
    </lineage>
</organism>
<feature type="compositionally biased region" description="Gly residues" evidence="1">
    <location>
        <begin position="53"/>
        <end position="66"/>
    </location>
</feature>
<feature type="compositionally biased region" description="Basic residues" evidence="1">
    <location>
        <begin position="67"/>
        <end position="76"/>
    </location>
</feature>
<name>A0A5J5BLT1_9ASTE</name>
<dbReference type="EMBL" id="CM018035">
    <property type="protein sequence ID" value="KAA8542672.1"/>
    <property type="molecule type" value="Genomic_DNA"/>
</dbReference>
<sequence>MGRMNQLVEGETKGTVLQYDLEYHKSDNSQDMAMVVGKHPEADLSRENSPVVGGRGTPSSGGGAKRGGTRRGRRGTLPRGRGACSGAVSRISRGWEIIWYQSTSHGLVCSFNLCSSPRLFFILKACPVTIASTAAPNKDHHQSTIIADSTSFHKPAAAATSLQAAASSPFLPP</sequence>
<evidence type="ECO:0000313" key="2">
    <source>
        <dbReference type="EMBL" id="KAA8542672.1"/>
    </source>
</evidence>
<dbReference type="AlphaFoldDB" id="A0A5J5BLT1"/>
<reference evidence="2 3" key="1">
    <citation type="submission" date="2019-09" db="EMBL/GenBank/DDBJ databases">
        <title>A chromosome-level genome assembly of the Chinese tupelo Nyssa sinensis.</title>
        <authorList>
            <person name="Yang X."/>
            <person name="Kang M."/>
            <person name="Yang Y."/>
            <person name="Xiong H."/>
            <person name="Wang M."/>
            <person name="Zhang Z."/>
            <person name="Wang Z."/>
            <person name="Wu H."/>
            <person name="Ma T."/>
            <person name="Liu J."/>
            <person name="Xi Z."/>
        </authorList>
    </citation>
    <scope>NUCLEOTIDE SEQUENCE [LARGE SCALE GENOMIC DNA]</scope>
    <source>
        <strain evidence="2">J267</strain>
        <tissue evidence="2">Leaf</tissue>
    </source>
</reference>
<feature type="region of interest" description="Disordered" evidence="1">
    <location>
        <begin position="41"/>
        <end position="83"/>
    </location>
</feature>
<evidence type="ECO:0000256" key="1">
    <source>
        <dbReference type="SAM" id="MobiDB-lite"/>
    </source>
</evidence>
<dbReference type="Proteomes" id="UP000325577">
    <property type="component" value="Linkage Group LG12"/>
</dbReference>
<protein>
    <submittedName>
        <fullName evidence="2">Uncharacterized protein</fullName>
    </submittedName>
</protein>
<evidence type="ECO:0000313" key="3">
    <source>
        <dbReference type="Proteomes" id="UP000325577"/>
    </source>
</evidence>
<accession>A0A5J5BLT1</accession>
<keyword evidence="3" id="KW-1185">Reference proteome</keyword>
<gene>
    <name evidence="2" type="ORF">F0562_023829</name>
</gene>